<dbReference type="AlphaFoldDB" id="A0A6N9TGZ6"/>
<reference evidence="1 2" key="1">
    <citation type="submission" date="2020-01" db="EMBL/GenBank/DDBJ databases">
        <title>Genomes of bacteria type strains.</title>
        <authorList>
            <person name="Chen J."/>
            <person name="Zhu S."/>
            <person name="Yang J."/>
        </authorList>
    </citation>
    <scope>NUCLEOTIDE SEQUENCE [LARGE SCALE GENOMIC DNA]</scope>
    <source>
        <strain evidence="1 2">LMG 24078</strain>
    </source>
</reference>
<dbReference type="Pfam" id="PF03695">
    <property type="entry name" value="UPF0149"/>
    <property type="match status" value="1"/>
</dbReference>
<dbReference type="Proteomes" id="UP000471381">
    <property type="component" value="Unassembled WGS sequence"/>
</dbReference>
<evidence type="ECO:0000313" key="2">
    <source>
        <dbReference type="Proteomes" id="UP000471381"/>
    </source>
</evidence>
<proteinExistence type="predicted"/>
<dbReference type="RefSeq" id="WP_163104378.1">
    <property type="nucleotide sequence ID" value="NZ_JAAAWO010000001.1"/>
</dbReference>
<gene>
    <name evidence="1" type="ORF">GTQ48_00385</name>
</gene>
<name>A0A6N9TGZ6_9ALTE</name>
<organism evidence="1 2">
    <name type="scientific">Alteromonas genovensis</name>
    <dbReference type="NCBI Taxonomy" id="471225"/>
    <lineage>
        <taxon>Bacteria</taxon>
        <taxon>Pseudomonadati</taxon>
        <taxon>Pseudomonadota</taxon>
        <taxon>Gammaproteobacteria</taxon>
        <taxon>Alteromonadales</taxon>
        <taxon>Alteromonadaceae</taxon>
        <taxon>Alteromonas/Salinimonas group</taxon>
        <taxon>Alteromonas</taxon>
    </lineage>
</organism>
<sequence>MNEPLPIEFIKPVIEQDSFCSVLPCVEKVDGMIFAVAACPEIPMPEQWMPWLIQSGSSRLVDSDVDILADTLMNGLRSHLDYMRQGRIALPPYCVDGVESKGDTKRPSYALSQWLTGLLFVHKNVESVWQNAWQQAEKKESNAETGSGEPPEARLTRCLKMFSTLANIELAYQQRRADQVAQLSENLPLLMQQLPALLKDYTNLAGDLACALPNQFETFSKSTENTSTDNQS</sequence>
<protein>
    <submittedName>
        <fullName evidence="1">UPF0149 family protein</fullName>
    </submittedName>
</protein>
<comment type="caution">
    <text evidence="1">The sequence shown here is derived from an EMBL/GenBank/DDBJ whole genome shotgun (WGS) entry which is preliminary data.</text>
</comment>
<dbReference type="InterPro" id="IPR011978">
    <property type="entry name" value="YgfB-like"/>
</dbReference>
<accession>A0A6N9TGZ6</accession>
<dbReference type="EMBL" id="JAAAWO010000001">
    <property type="protein sequence ID" value="NDW13988.1"/>
    <property type="molecule type" value="Genomic_DNA"/>
</dbReference>
<evidence type="ECO:0000313" key="1">
    <source>
        <dbReference type="EMBL" id="NDW13988.1"/>
    </source>
</evidence>
<keyword evidence="2" id="KW-1185">Reference proteome</keyword>